<evidence type="ECO:0000313" key="10">
    <source>
        <dbReference type="Proteomes" id="UP000030744"/>
    </source>
</evidence>
<keyword evidence="6" id="KW-0539">Nucleus</keyword>
<evidence type="ECO:0000256" key="7">
    <source>
        <dbReference type="SAM" id="MobiDB-lite"/>
    </source>
</evidence>
<evidence type="ECO:0000313" key="9">
    <source>
        <dbReference type="EMBL" id="CDJ29719.1"/>
    </source>
</evidence>
<keyword evidence="4" id="KW-0238">DNA-binding</keyword>
<dbReference type="VEuPathDB" id="ToxoDB:EMH_0004610"/>
<dbReference type="SUPFAM" id="SSF81995">
    <property type="entry name" value="beta-sandwich domain of Sec23/24"/>
    <property type="match status" value="1"/>
</dbReference>
<dbReference type="RefSeq" id="XP_013352288.1">
    <property type="nucleotide sequence ID" value="XM_013496834.1"/>
</dbReference>
<evidence type="ECO:0000256" key="2">
    <source>
        <dbReference type="ARBA" id="ARBA00008283"/>
    </source>
</evidence>
<evidence type="ECO:0000256" key="3">
    <source>
        <dbReference type="ARBA" id="ARBA00022763"/>
    </source>
</evidence>
<dbReference type="GO" id="GO:0000110">
    <property type="term" value="C:nucleotide-excision repair factor 1 complex"/>
    <property type="evidence" value="ECO:0007669"/>
    <property type="project" value="TreeGrafter"/>
</dbReference>
<feature type="region of interest" description="Disordered" evidence="7">
    <location>
        <begin position="1"/>
        <end position="56"/>
    </location>
</feature>
<evidence type="ECO:0000259" key="8">
    <source>
        <dbReference type="Pfam" id="PF03834"/>
    </source>
</evidence>
<reference evidence="9" key="2">
    <citation type="submission" date="2013-10" db="EMBL/GenBank/DDBJ databases">
        <authorList>
            <person name="Aslett M."/>
        </authorList>
    </citation>
    <scope>NUCLEOTIDE SEQUENCE [LARGE SCALE GENOMIC DNA]</scope>
    <source>
        <strain evidence="9">Houghton</strain>
    </source>
</reference>
<dbReference type="Gene3D" id="1.10.150.20">
    <property type="entry name" value="5' to 3' exonuclease, C-terminal subdomain"/>
    <property type="match status" value="1"/>
</dbReference>
<protein>
    <submittedName>
        <fullName evidence="9">DNA repair protein rad10 domain-containing protein, putative</fullName>
    </submittedName>
</protein>
<dbReference type="Proteomes" id="UP000030744">
    <property type="component" value="Unassembled WGS sequence"/>
</dbReference>
<dbReference type="EMBL" id="HG682075">
    <property type="protein sequence ID" value="CDJ29719.1"/>
    <property type="molecule type" value="Genomic_DNA"/>
</dbReference>
<feature type="compositionally biased region" description="Polar residues" evidence="7">
    <location>
        <begin position="315"/>
        <end position="325"/>
    </location>
</feature>
<organism evidence="9 10">
    <name type="scientific">Eimeria mitis</name>
    <dbReference type="NCBI Taxonomy" id="44415"/>
    <lineage>
        <taxon>Eukaryota</taxon>
        <taxon>Sar</taxon>
        <taxon>Alveolata</taxon>
        <taxon>Apicomplexa</taxon>
        <taxon>Conoidasida</taxon>
        <taxon>Coccidia</taxon>
        <taxon>Eucoccidiorida</taxon>
        <taxon>Eimeriorina</taxon>
        <taxon>Eimeriidae</taxon>
        <taxon>Eimeria</taxon>
    </lineage>
</organism>
<dbReference type="SUPFAM" id="SSF47781">
    <property type="entry name" value="RuvA domain 2-like"/>
    <property type="match status" value="1"/>
</dbReference>
<dbReference type="CDD" id="cd22325">
    <property type="entry name" value="ERCC1_C-like"/>
    <property type="match status" value="1"/>
</dbReference>
<comment type="similarity">
    <text evidence="2">Belongs to the ERCC1/RAD10/SWI10 family.</text>
</comment>
<dbReference type="GO" id="GO:0006302">
    <property type="term" value="P:double-strand break repair"/>
    <property type="evidence" value="ECO:0007669"/>
    <property type="project" value="UniProtKB-ARBA"/>
</dbReference>
<sequence>MHRQEPVDASNLAADACAPQQQHERLQQQQPQGHAQQQQPPQQQQQQEQQQQQQQQKQQQQQQQQVAQARPPALAFTHPKAGSMVIASLRQQANPIIKFFSSVPFCFAPIAPDFLVGVGSCVVFLSLKYHRLHPKQLLQRLLPLQRRRELSRRFLLLLNDVEGAHASLAQVILHAFHYGFILLVAASPAEAAELLQQLKASENRASDALQPALDDRHAPRCAEVLRVLPSVNRADFVSLAKEFRCMRNIFKARQQQLQQCPGIGPKKVRVLLAAFEEPFFPDTDDRFTAAAASRSIAAAAAAATEAAAIKDSGETDTAQANTKQPTAALKAITG</sequence>
<dbReference type="SUPFAM" id="SSF52980">
    <property type="entry name" value="Restriction endonuclease-like"/>
    <property type="match status" value="1"/>
</dbReference>
<reference evidence="9" key="1">
    <citation type="submission" date="2013-10" db="EMBL/GenBank/DDBJ databases">
        <title>Genomic analysis of the causative agents of coccidiosis in chickens.</title>
        <authorList>
            <person name="Reid A.J."/>
            <person name="Blake D."/>
            <person name="Billington K."/>
            <person name="Browne H."/>
            <person name="Dunn M."/>
            <person name="Hung S."/>
            <person name="Kawahara F."/>
            <person name="Miranda-Saavedra D."/>
            <person name="Mourier T."/>
            <person name="Nagra H."/>
            <person name="Otto T.D."/>
            <person name="Rawlings N."/>
            <person name="Sanchez A."/>
            <person name="Sanders M."/>
            <person name="Subramaniam C."/>
            <person name="Tay Y."/>
            <person name="Dear P."/>
            <person name="Doerig C."/>
            <person name="Gruber A."/>
            <person name="Parkinson J."/>
            <person name="Shirley M."/>
            <person name="Wan K.L."/>
            <person name="Berriman M."/>
            <person name="Tomley F."/>
            <person name="Pain A."/>
        </authorList>
    </citation>
    <scope>NUCLEOTIDE SEQUENCE [LARGE SCALE GENOMIC DNA]</scope>
    <source>
        <strain evidence="9">Houghton</strain>
    </source>
</reference>
<dbReference type="GO" id="GO:0006312">
    <property type="term" value="P:mitotic recombination"/>
    <property type="evidence" value="ECO:0007669"/>
    <property type="project" value="TreeGrafter"/>
</dbReference>
<keyword evidence="10" id="KW-1185">Reference proteome</keyword>
<dbReference type="InterPro" id="IPR047260">
    <property type="entry name" value="ERCC1-like_central_dom"/>
</dbReference>
<dbReference type="GO" id="GO:0003684">
    <property type="term" value="F:damaged DNA binding"/>
    <property type="evidence" value="ECO:0007669"/>
    <property type="project" value="InterPro"/>
</dbReference>
<dbReference type="GeneID" id="25375491"/>
<name>U6JWC1_9EIME</name>
<feature type="region of interest" description="Disordered" evidence="7">
    <location>
        <begin position="311"/>
        <end position="334"/>
    </location>
</feature>
<dbReference type="InterPro" id="IPR010994">
    <property type="entry name" value="RuvA_2-like"/>
</dbReference>
<dbReference type="GO" id="GO:0070522">
    <property type="term" value="C:ERCC4-ERCC1 complex"/>
    <property type="evidence" value="ECO:0007669"/>
    <property type="project" value="TreeGrafter"/>
</dbReference>
<evidence type="ECO:0000256" key="4">
    <source>
        <dbReference type="ARBA" id="ARBA00023125"/>
    </source>
</evidence>
<proteinExistence type="inferred from homology"/>
<keyword evidence="5" id="KW-0234">DNA repair</keyword>
<comment type="subcellular location">
    <subcellularLocation>
        <location evidence="1">Nucleus</location>
    </subcellularLocation>
</comment>
<dbReference type="OrthoDB" id="10262814at2759"/>
<gene>
    <name evidence="9" type="ORF">EMH_0004610</name>
</gene>
<evidence type="ECO:0000256" key="6">
    <source>
        <dbReference type="ARBA" id="ARBA00023242"/>
    </source>
</evidence>
<dbReference type="GO" id="GO:0003697">
    <property type="term" value="F:single-stranded DNA binding"/>
    <property type="evidence" value="ECO:0007669"/>
    <property type="project" value="TreeGrafter"/>
</dbReference>
<dbReference type="AlphaFoldDB" id="U6JWC1"/>
<dbReference type="GO" id="GO:0070914">
    <property type="term" value="P:UV-damage excision repair"/>
    <property type="evidence" value="ECO:0007669"/>
    <property type="project" value="TreeGrafter"/>
</dbReference>
<feature type="compositionally biased region" description="Low complexity" evidence="7">
    <location>
        <begin position="27"/>
        <end position="56"/>
    </location>
</feature>
<evidence type="ECO:0000256" key="5">
    <source>
        <dbReference type="ARBA" id="ARBA00023204"/>
    </source>
</evidence>
<dbReference type="Gene3D" id="3.40.50.10130">
    <property type="match status" value="1"/>
</dbReference>
<dbReference type="Pfam" id="PF03834">
    <property type="entry name" value="Rad10"/>
    <property type="match status" value="1"/>
</dbReference>
<dbReference type="PANTHER" id="PTHR12749">
    <property type="entry name" value="EXCISION REPAIR CROSS-COMPLEMENTING 1 ERCC1"/>
    <property type="match status" value="1"/>
</dbReference>
<accession>U6JWC1</accession>
<dbReference type="InterPro" id="IPR004579">
    <property type="entry name" value="ERCC1/RAD10/SWI10"/>
</dbReference>
<dbReference type="PANTHER" id="PTHR12749:SF0">
    <property type="entry name" value="DNA EXCISION REPAIR PROTEIN ERCC-1"/>
    <property type="match status" value="1"/>
</dbReference>
<dbReference type="InterPro" id="IPR011335">
    <property type="entry name" value="Restrct_endonuc-II-like"/>
</dbReference>
<feature type="domain" description="ERCC1-like central" evidence="8">
    <location>
        <begin position="85"/>
        <end position="199"/>
    </location>
</feature>
<keyword evidence="3" id="KW-0227">DNA damage</keyword>
<evidence type="ECO:0000256" key="1">
    <source>
        <dbReference type="ARBA" id="ARBA00004123"/>
    </source>
</evidence>